<gene>
    <name evidence="2" type="ORF">BpHYR1_006032</name>
</gene>
<accession>A0A3M7PXR3</accession>
<protein>
    <submittedName>
        <fullName evidence="2">Uncharacterized protein</fullName>
    </submittedName>
</protein>
<reference evidence="2 3" key="1">
    <citation type="journal article" date="2018" name="Sci. Rep.">
        <title>Genomic signatures of local adaptation to the degree of environmental predictability in rotifers.</title>
        <authorList>
            <person name="Franch-Gras L."/>
            <person name="Hahn C."/>
            <person name="Garcia-Roger E.M."/>
            <person name="Carmona M.J."/>
            <person name="Serra M."/>
            <person name="Gomez A."/>
        </authorList>
    </citation>
    <scope>NUCLEOTIDE SEQUENCE [LARGE SCALE GENOMIC DNA]</scope>
    <source>
        <strain evidence="2">HYR1</strain>
    </source>
</reference>
<dbReference type="AlphaFoldDB" id="A0A3M7PXR3"/>
<sequence>MATRARAEPKRKGGPVVFAELPSTTDSEDPLEFSFRFTLNIQNKKPYIAGPMPLHRPRIPVTIPCDTPCWST</sequence>
<evidence type="ECO:0000313" key="2">
    <source>
        <dbReference type="EMBL" id="RNA03793.1"/>
    </source>
</evidence>
<comment type="caution">
    <text evidence="2">The sequence shown here is derived from an EMBL/GenBank/DDBJ whole genome shotgun (WGS) entry which is preliminary data.</text>
</comment>
<proteinExistence type="predicted"/>
<organism evidence="2 3">
    <name type="scientific">Brachionus plicatilis</name>
    <name type="common">Marine rotifer</name>
    <name type="synonym">Brachionus muelleri</name>
    <dbReference type="NCBI Taxonomy" id="10195"/>
    <lineage>
        <taxon>Eukaryota</taxon>
        <taxon>Metazoa</taxon>
        <taxon>Spiralia</taxon>
        <taxon>Gnathifera</taxon>
        <taxon>Rotifera</taxon>
        <taxon>Eurotatoria</taxon>
        <taxon>Monogononta</taxon>
        <taxon>Pseudotrocha</taxon>
        <taxon>Ploima</taxon>
        <taxon>Brachionidae</taxon>
        <taxon>Brachionus</taxon>
    </lineage>
</organism>
<feature type="compositionally biased region" description="Basic and acidic residues" evidence="1">
    <location>
        <begin position="1"/>
        <end position="11"/>
    </location>
</feature>
<name>A0A3M7PXR3_BRAPC</name>
<feature type="region of interest" description="Disordered" evidence="1">
    <location>
        <begin position="1"/>
        <end position="23"/>
    </location>
</feature>
<evidence type="ECO:0000313" key="3">
    <source>
        <dbReference type="Proteomes" id="UP000276133"/>
    </source>
</evidence>
<keyword evidence="3" id="KW-1185">Reference proteome</keyword>
<evidence type="ECO:0000256" key="1">
    <source>
        <dbReference type="SAM" id="MobiDB-lite"/>
    </source>
</evidence>
<dbReference type="Proteomes" id="UP000276133">
    <property type="component" value="Unassembled WGS sequence"/>
</dbReference>
<dbReference type="EMBL" id="REGN01008346">
    <property type="protein sequence ID" value="RNA03793.1"/>
    <property type="molecule type" value="Genomic_DNA"/>
</dbReference>